<reference evidence="3" key="1">
    <citation type="submission" date="2023-07" db="EMBL/GenBank/DDBJ databases">
        <authorList>
            <person name="Luz R."/>
            <person name="Cordeiro R."/>
            <person name="Fonseca A."/>
            <person name="Goncalves V."/>
        </authorList>
    </citation>
    <scope>NUCLEOTIDE SEQUENCE [LARGE SCALE GENOMIC DNA]</scope>
    <source>
        <strain evidence="3">BACA0444</strain>
    </source>
</reference>
<comment type="caution">
    <text evidence="2">The sequence shown here is derived from an EMBL/GenBank/DDBJ whole genome shotgun (WGS) entry which is preliminary data.</text>
</comment>
<gene>
    <name evidence="2" type="ORF">RIF25_00985</name>
</gene>
<dbReference type="CDD" id="cd06260">
    <property type="entry name" value="DUF820-like"/>
    <property type="match status" value="1"/>
</dbReference>
<dbReference type="EMBL" id="JAVMIP010000001">
    <property type="protein sequence ID" value="MDS3859372.1"/>
    <property type="molecule type" value="Genomic_DNA"/>
</dbReference>
<keyword evidence="2" id="KW-0540">Nuclease</keyword>
<name>A0AAE4FPZ0_9CYAN</name>
<keyword evidence="3" id="KW-1185">Reference proteome</keyword>
<evidence type="ECO:0000259" key="1">
    <source>
        <dbReference type="Pfam" id="PF05685"/>
    </source>
</evidence>
<proteinExistence type="predicted"/>
<keyword evidence="2" id="KW-0378">Hydrolase</keyword>
<dbReference type="RefSeq" id="WP_322876702.1">
    <property type="nucleotide sequence ID" value="NZ_JAVMIP010000001.1"/>
</dbReference>
<feature type="domain" description="Putative restriction endonuclease" evidence="1">
    <location>
        <begin position="19"/>
        <end position="191"/>
    </location>
</feature>
<dbReference type="SUPFAM" id="SSF52980">
    <property type="entry name" value="Restriction endonuclease-like"/>
    <property type="match status" value="1"/>
</dbReference>
<evidence type="ECO:0000313" key="2">
    <source>
        <dbReference type="EMBL" id="MDS3859372.1"/>
    </source>
</evidence>
<dbReference type="PANTHER" id="PTHR35400:SF1">
    <property type="entry name" value="SLR1083 PROTEIN"/>
    <property type="match status" value="1"/>
</dbReference>
<organism evidence="2 3">
    <name type="scientific">Pseudocalidococcus azoricus BACA0444</name>
    <dbReference type="NCBI Taxonomy" id="2918990"/>
    <lineage>
        <taxon>Bacteria</taxon>
        <taxon>Bacillati</taxon>
        <taxon>Cyanobacteriota</taxon>
        <taxon>Cyanophyceae</taxon>
        <taxon>Acaryochloridales</taxon>
        <taxon>Thermosynechococcaceae</taxon>
        <taxon>Pseudocalidococcus</taxon>
        <taxon>Pseudocalidococcus azoricus</taxon>
    </lineage>
</organism>
<dbReference type="InterPro" id="IPR012296">
    <property type="entry name" value="Nuclease_put_TT1808"/>
</dbReference>
<dbReference type="Proteomes" id="UP001268256">
    <property type="component" value="Unassembled WGS sequence"/>
</dbReference>
<dbReference type="AlphaFoldDB" id="A0AAE4FPZ0"/>
<dbReference type="PANTHER" id="PTHR35400">
    <property type="entry name" value="SLR1083 PROTEIN"/>
    <property type="match status" value="1"/>
</dbReference>
<dbReference type="InterPro" id="IPR011335">
    <property type="entry name" value="Restrct_endonuc-II-like"/>
</dbReference>
<keyword evidence="2" id="KW-0255">Endonuclease</keyword>
<evidence type="ECO:0000313" key="3">
    <source>
        <dbReference type="Proteomes" id="UP001268256"/>
    </source>
</evidence>
<dbReference type="Gene3D" id="3.90.1570.10">
    <property type="entry name" value="tt1808, chain A"/>
    <property type="match status" value="1"/>
</dbReference>
<dbReference type="InterPro" id="IPR008538">
    <property type="entry name" value="Uma2"/>
</dbReference>
<dbReference type="Pfam" id="PF05685">
    <property type="entry name" value="Uma2"/>
    <property type="match status" value="1"/>
</dbReference>
<protein>
    <submittedName>
        <fullName evidence="2">Uma2 family endonuclease</fullName>
    </submittedName>
</protein>
<sequence length="217" mass="24170">MQPAVTIQTLGDSWVKTSWDDYCQLLAQPAQENTRGYYYKGLMRLDMALVSPDHAEGDHLMALAVNLFSITRHVPLKILSNCSYQRSGTLGCQADISVYFGAQVSEIPFGANLIDLDQHSAPALVIEIAQSSLSDDLGIKRALYEALGVQEYWVVDVATLSITAYQIVDLESYQIQESQLLPGLNFRLLEMALRQSRTTDHQQVGAWLLSQFQQLGT</sequence>
<accession>A0AAE4FPZ0</accession>
<dbReference type="GO" id="GO:0004519">
    <property type="term" value="F:endonuclease activity"/>
    <property type="evidence" value="ECO:0007669"/>
    <property type="project" value="UniProtKB-KW"/>
</dbReference>